<dbReference type="AlphaFoldDB" id="A0AAW2I869"/>
<feature type="non-terminal residue" evidence="1">
    <location>
        <position position="142"/>
    </location>
</feature>
<organism evidence="1">
    <name type="scientific">Sesamum radiatum</name>
    <name type="common">Black benniseed</name>
    <dbReference type="NCBI Taxonomy" id="300843"/>
    <lineage>
        <taxon>Eukaryota</taxon>
        <taxon>Viridiplantae</taxon>
        <taxon>Streptophyta</taxon>
        <taxon>Embryophyta</taxon>
        <taxon>Tracheophyta</taxon>
        <taxon>Spermatophyta</taxon>
        <taxon>Magnoliopsida</taxon>
        <taxon>eudicotyledons</taxon>
        <taxon>Gunneridae</taxon>
        <taxon>Pentapetalae</taxon>
        <taxon>asterids</taxon>
        <taxon>lamiids</taxon>
        <taxon>Lamiales</taxon>
        <taxon>Pedaliaceae</taxon>
        <taxon>Sesamum</taxon>
    </lineage>
</organism>
<proteinExistence type="predicted"/>
<reference evidence="1" key="1">
    <citation type="submission" date="2020-06" db="EMBL/GenBank/DDBJ databases">
        <authorList>
            <person name="Li T."/>
            <person name="Hu X."/>
            <person name="Zhang T."/>
            <person name="Song X."/>
            <person name="Zhang H."/>
            <person name="Dai N."/>
            <person name="Sheng W."/>
            <person name="Hou X."/>
            <person name="Wei L."/>
        </authorList>
    </citation>
    <scope>NUCLEOTIDE SEQUENCE</scope>
    <source>
        <strain evidence="1">G02</strain>
        <tissue evidence="1">Leaf</tissue>
    </source>
</reference>
<accession>A0AAW2I869</accession>
<dbReference type="InterPro" id="IPR004242">
    <property type="entry name" value="Transposase_21"/>
</dbReference>
<comment type="caution">
    <text evidence="1">The sequence shown here is derived from an EMBL/GenBank/DDBJ whole genome shotgun (WGS) entry which is preliminary data.</text>
</comment>
<dbReference type="EMBL" id="JACGWJ010001653">
    <property type="protein sequence ID" value="KAL0278053.1"/>
    <property type="molecule type" value="Genomic_DNA"/>
</dbReference>
<name>A0AAW2I869_SESRA</name>
<feature type="non-terminal residue" evidence="1">
    <location>
        <position position="1"/>
    </location>
</feature>
<sequence>IITPYNLPPGMCMSFEYIFLTMVIPGPSNPKRLIDVYLELLIKELLQLWHVGVRTYDHATDRDFMMRAALMWIVNDLPAYGMTYGWSTTRVMDVWSVWMIQGYSICSTIGRRATLTATDSFSLRTIHTEGIRKPTLRIMSRI</sequence>
<gene>
    <name evidence="1" type="ORF">Sradi_7300300</name>
</gene>
<dbReference type="Pfam" id="PF02992">
    <property type="entry name" value="Transposase_21"/>
    <property type="match status" value="1"/>
</dbReference>
<evidence type="ECO:0000313" key="1">
    <source>
        <dbReference type="EMBL" id="KAL0278053.1"/>
    </source>
</evidence>
<protein>
    <submittedName>
        <fullName evidence="1">Uncharacterized protein</fullName>
    </submittedName>
</protein>
<reference evidence="1" key="2">
    <citation type="journal article" date="2024" name="Plant">
        <title>Genomic evolution and insights into agronomic trait innovations of Sesamum species.</title>
        <authorList>
            <person name="Miao H."/>
            <person name="Wang L."/>
            <person name="Qu L."/>
            <person name="Liu H."/>
            <person name="Sun Y."/>
            <person name="Le M."/>
            <person name="Wang Q."/>
            <person name="Wei S."/>
            <person name="Zheng Y."/>
            <person name="Lin W."/>
            <person name="Duan Y."/>
            <person name="Cao H."/>
            <person name="Xiong S."/>
            <person name="Wang X."/>
            <person name="Wei L."/>
            <person name="Li C."/>
            <person name="Ma Q."/>
            <person name="Ju M."/>
            <person name="Zhao R."/>
            <person name="Li G."/>
            <person name="Mu C."/>
            <person name="Tian Q."/>
            <person name="Mei H."/>
            <person name="Zhang T."/>
            <person name="Gao T."/>
            <person name="Zhang H."/>
        </authorList>
    </citation>
    <scope>NUCLEOTIDE SEQUENCE</scope>
    <source>
        <strain evidence="1">G02</strain>
    </source>
</reference>